<evidence type="ECO:0000313" key="4">
    <source>
        <dbReference type="EMBL" id="MBE9040760.1"/>
    </source>
</evidence>
<dbReference type="GO" id="GO:0051536">
    <property type="term" value="F:iron-sulfur cluster binding"/>
    <property type="evidence" value="ECO:0007669"/>
    <property type="project" value="UniProtKB-KW"/>
</dbReference>
<evidence type="ECO:0000256" key="2">
    <source>
        <dbReference type="ARBA" id="ARBA00023004"/>
    </source>
</evidence>
<dbReference type="Proteomes" id="UP000621799">
    <property type="component" value="Unassembled WGS sequence"/>
</dbReference>
<evidence type="ECO:0000313" key="5">
    <source>
        <dbReference type="Proteomes" id="UP000621799"/>
    </source>
</evidence>
<evidence type="ECO:0000256" key="1">
    <source>
        <dbReference type="ARBA" id="ARBA00022723"/>
    </source>
</evidence>
<gene>
    <name evidence="4" type="ORF">IQ235_08210</name>
</gene>
<dbReference type="SUPFAM" id="SSF52833">
    <property type="entry name" value="Thioredoxin-like"/>
    <property type="match status" value="1"/>
</dbReference>
<dbReference type="CDD" id="cd02980">
    <property type="entry name" value="TRX_Fd_family"/>
    <property type="match status" value="1"/>
</dbReference>
<organism evidence="4 5">
    <name type="scientific">Zarconia navalis LEGE 11467</name>
    <dbReference type="NCBI Taxonomy" id="1828826"/>
    <lineage>
        <taxon>Bacteria</taxon>
        <taxon>Bacillati</taxon>
        <taxon>Cyanobacteriota</taxon>
        <taxon>Cyanophyceae</taxon>
        <taxon>Oscillatoriophycideae</taxon>
        <taxon>Oscillatoriales</taxon>
        <taxon>Oscillatoriales incertae sedis</taxon>
        <taxon>Zarconia</taxon>
        <taxon>Zarconia navalis</taxon>
    </lineage>
</organism>
<dbReference type="PANTHER" id="PTHR43578:SF3">
    <property type="entry name" value="NADH-QUINONE OXIDOREDUCTASE SUBUNIT F"/>
    <property type="match status" value="1"/>
</dbReference>
<keyword evidence="5" id="KW-1185">Reference proteome</keyword>
<reference evidence="4" key="1">
    <citation type="submission" date="2020-10" db="EMBL/GenBank/DDBJ databases">
        <authorList>
            <person name="Castelo-Branco R."/>
            <person name="Eusebio N."/>
            <person name="Adriana R."/>
            <person name="Vieira A."/>
            <person name="Brugerolle De Fraissinette N."/>
            <person name="Rezende De Castro R."/>
            <person name="Schneider M.P."/>
            <person name="Vasconcelos V."/>
            <person name="Leao P.N."/>
        </authorList>
    </citation>
    <scope>NUCLEOTIDE SEQUENCE</scope>
    <source>
        <strain evidence="4">LEGE 11467</strain>
    </source>
</reference>
<dbReference type="Pfam" id="PF01257">
    <property type="entry name" value="2Fe-2S_thioredx"/>
    <property type="match status" value="1"/>
</dbReference>
<evidence type="ECO:0000256" key="3">
    <source>
        <dbReference type="ARBA" id="ARBA00023014"/>
    </source>
</evidence>
<dbReference type="EMBL" id="JADEXN010000115">
    <property type="protein sequence ID" value="MBE9040760.1"/>
    <property type="molecule type" value="Genomic_DNA"/>
</dbReference>
<keyword evidence="1" id="KW-0479">Metal-binding</keyword>
<accession>A0A928VZY0</accession>
<name>A0A928VZY0_9CYAN</name>
<dbReference type="AlphaFoldDB" id="A0A928VZY0"/>
<dbReference type="PANTHER" id="PTHR43578">
    <property type="entry name" value="NADH-QUINONE OXIDOREDUCTASE SUBUNIT F"/>
    <property type="match status" value="1"/>
</dbReference>
<sequence length="108" mass="12120">MAQVNASESLWEGEKPCILVCQHRSCAMQGSARTLKAFENEALSDFTVEGSECMGQCSSGPTVRVTSDETWYCQVQPEDVPKIVEQHIKGGEPVEEKLNPRIHLRMYF</sequence>
<keyword evidence="3" id="KW-0411">Iron-sulfur</keyword>
<proteinExistence type="predicted"/>
<protein>
    <submittedName>
        <fullName evidence="4">(2Fe-2S) ferredoxin domain-containing protein</fullName>
    </submittedName>
</protein>
<dbReference type="RefSeq" id="WP_264321003.1">
    <property type="nucleotide sequence ID" value="NZ_JADEXN010000115.1"/>
</dbReference>
<keyword evidence="2" id="KW-0408">Iron</keyword>
<dbReference type="Gene3D" id="3.40.30.10">
    <property type="entry name" value="Glutaredoxin"/>
    <property type="match status" value="1"/>
</dbReference>
<comment type="caution">
    <text evidence="4">The sequence shown here is derived from an EMBL/GenBank/DDBJ whole genome shotgun (WGS) entry which is preliminary data.</text>
</comment>
<dbReference type="InterPro" id="IPR036249">
    <property type="entry name" value="Thioredoxin-like_sf"/>
</dbReference>
<dbReference type="GO" id="GO:0046872">
    <property type="term" value="F:metal ion binding"/>
    <property type="evidence" value="ECO:0007669"/>
    <property type="project" value="UniProtKB-KW"/>
</dbReference>